<keyword evidence="2" id="KW-1185">Reference proteome</keyword>
<keyword evidence="1" id="KW-0808">Transferase</keyword>
<dbReference type="GO" id="GO:0032259">
    <property type="term" value="P:methylation"/>
    <property type="evidence" value="ECO:0007669"/>
    <property type="project" value="UniProtKB-KW"/>
</dbReference>
<gene>
    <name evidence="1" type="ORF">MC378_04360</name>
</gene>
<keyword evidence="1" id="KW-0489">Methyltransferase</keyword>
<dbReference type="EMBL" id="JAKQYM010000002">
    <property type="protein sequence ID" value="MCI2228389.1"/>
    <property type="molecule type" value="Genomic_DNA"/>
</dbReference>
<dbReference type="GO" id="GO:0008168">
    <property type="term" value="F:methyltransferase activity"/>
    <property type="evidence" value="ECO:0007669"/>
    <property type="project" value="UniProtKB-KW"/>
</dbReference>
<accession>A0A9X2ALZ9</accession>
<dbReference type="SUPFAM" id="SSF53335">
    <property type="entry name" value="S-adenosyl-L-methionine-dependent methyltransferases"/>
    <property type="match status" value="1"/>
</dbReference>
<organism evidence="1 2">
    <name type="scientific">Polaribacter marinus</name>
    <dbReference type="NCBI Taxonomy" id="2916838"/>
    <lineage>
        <taxon>Bacteria</taxon>
        <taxon>Pseudomonadati</taxon>
        <taxon>Bacteroidota</taxon>
        <taxon>Flavobacteriia</taxon>
        <taxon>Flavobacteriales</taxon>
        <taxon>Flavobacteriaceae</taxon>
    </lineage>
</organism>
<name>A0A9X2ALZ9_9FLAO</name>
<dbReference type="Gene3D" id="3.40.50.150">
    <property type="entry name" value="Vaccinia Virus protein VP39"/>
    <property type="match status" value="1"/>
</dbReference>
<dbReference type="Pfam" id="PF13489">
    <property type="entry name" value="Methyltransf_23"/>
    <property type="match status" value="1"/>
</dbReference>
<dbReference type="AlphaFoldDB" id="A0A9X2ALZ9"/>
<evidence type="ECO:0000313" key="2">
    <source>
        <dbReference type="Proteomes" id="UP001139369"/>
    </source>
</evidence>
<dbReference type="RefSeq" id="WP_242177502.1">
    <property type="nucleotide sequence ID" value="NZ_JAKQYM010000002.1"/>
</dbReference>
<dbReference type="InterPro" id="IPR029063">
    <property type="entry name" value="SAM-dependent_MTases_sf"/>
</dbReference>
<comment type="caution">
    <text evidence="1">The sequence shown here is derived from an EMBL/GenBank/DDBJ whole genome shotgun (WGS) entry which is preliminary data.</text>
</comment>
<evidence type="ECO:0000313" key="1">
    <source>
        <dbReference type="EMBL" id="MCI2228389.1"/>
    </source>
</evidence>
<protein>
    <submittedName>
        <fullName evidence="1">Class I SAM-dependent methyltransferase</fullName>
    </submittedName>
</protein>
<sequence>MEKFKNRTDFANSMMDKYFKNLPNCIVSDIGSGWGNMKKSIKSRGFQWQPFDYVRKIEEAQIWDLNEHAPITSKKAGGVIFLEVLEHLANPLLGLTNIYNSMEKGGVLILTTPNPQSSKNTLNLFLKGTLYAFQEKHLIEHHVFTPWEHIVRFYLENLGFEIKEYAIVDTQYKKVKPKSFKERVKKQLENYIEKRNPKALGMSYGMVAVKS</sequence>
<reference evidence="1" key="1">
    <citation type="submission" date="2022-02" db="EMBL/GenBank/DDBJ databases">
        <title>Polaribacter sp. MSW13, isolated from seawater.</title>
        <authorList>
            <person name="Kristyanto S."/>
            <person name="Jung J."/>
            <person name="Jeon C.O."/>
        </authorList>
    </citation>
    <scope>NUCLEOTIDE SEQUENCE</scope>
    <source>
        <strain evidence="1">MSW13</strain>
    </source>
</reference>
<dbReference type="Proteomes" id="UP001139369">
    <property type="component" value="Unassembled WGS sequence"/>
</dbReference>
<proteinExistence type="predicted"/>